<gene>
    <name evidence="2" type="ORF">DL89DRAFT_64622</name>
</gene>
<keyword evidence="1" id="KW-0812">Transmembrane</keyword>
<sequence length="146" mass="16633">MVYPKAFLQTASIVPFLIFNTMWFRTVALFALFTQLTAATWSLQQKVLFYTLGQQLAKANTGTPNERTIYIKLAEFLEDKDTAKGLNNDFAEYDYRESLYKVMEGLNTKARAEAIKDPNGQVTVDFLLTRLSQSYAHAVNAMISRQ</sequence>
<dbReference type="Proteomes" id="UP000193922">
    <property type="component" value="Unassembled WGS sequence"/>
</dbReference>
<feature type="transmembrane region" description="Helical" evidence="1">
    <location>
        <begin position="12"/>
        <end position="33"/>
    </location>
</feature>
<dbReference type="RefSeq" id="XP_040740521.1">
    <property type="nucleotide sequence ID" value="XM_040891932.1"/>
</dbReference>
<evidence type="ECO:0000313" key="2">
    <source>
        <dbReference type="EMBL" id="ORX66533.1"/>
    </source>
</evidence>
<comment type="caution">
    <text evidence="2">The sequence shown here is derived from an EMBL/GenBank/DDBJ whole genome shotgun (WGS) entry which is preliminary data.</text>
</comment>
<keyword evidence="3" id="KW-1185">Reference proteome</keyword>
<evidence type="ECO:0000256" key="1">
    <source>
        <dbReference type="SAM" id="Phobius"/>
    </source>
</evidence>
<keyword evidence="1" id="KW-1133">Transmembrane helix</keyword>
<protein>
    <submittedName>
        <fullName evidence="2">Uncharacterized protein</fullName>
    </submittedName>
</protein>
<reference evidence="2 3" key="1">
    <citation type="submission" date="2016-07" db="EMBL/GenBank/DDBJ databases">
        <title>Pervasive Adenine N6-methylation of Active Genes in Fungi.</title>
        <authorList>
            <consortium name="DOE Joint Genome Institute"/>
            <person name="Mondo S.J."/>
            <person name="Dannebaum R.O."/>
            <person name="Kuo R.C."/>
            <person name="Labutti K."/>
            <person name="Haridas S."/>
            <person name="Kuo A."/>
            <person name="Salamov A."/>
            <person name="Ahrendt S.R."/>
            <person name="Lipzen A."/>
            <person name="Sullivan W."/>
            <person name="Andreopoulos W.B."/>
            <person name="Clum A."/>
            <person name="Lindquist E."/>
            <person name="Daum C."/>
            <person name="Ramamoorthy G.K."/>
            <person name="Gryganskyi A."/>
            <person name="Culley D."/>
            <person name="Magnuson J.K."/>
            <person name="James T.Y."/>
            <person name="O'Malley M.A."/>
            <person name="Stajich J.E."/>
            <person name="Spatafora J.W."/>
            <person name="Visel A."/>
            <person name="Grigoriev I.V."/>
        </authorList>
    </citation>
    <scope>NUCLEOTIDE SEQUENCE [LARGE SCALE GENOMIC DNA]</scope>
    <source>
        <strain evidence="2 3">ATCC 12442</strain>
    </source>
</reference>
<dbReference type="GeneID" id="63808580"/>
<proteinExistence type="predicted"/>
<dbReference type="AlphaFoldDB" id="A0A1Y1VZ54"/>
<dbReference type="EMBL" id="MCFD01000015">
    <property type="protein sequence ID" value="ORX66533.1"/>
    <property type="molecule type" value="Genomic_DNA"/>
</dbReference>
<organism evidence="2 3">
    <name type="scientific">Linderina pennispora</name>
    <dbReference type="NCBI Taxonomy" id="61395"/>
    <lineage>
        <taxon>Eukaryota</taxon>
        <taxon>Fungi</taxon>
        <taxon>Fungi incertae sedis</taxon>
        <taxon>Zoopagomycota</taxon>
        <taxon>Kickxellomycotina</taxon>
        <taxon>Kickxellomycetes</taxon>
        <taxon>Kickxellales</taxon>
        <taxon>Kickxellaceae</taxon>
        <taxon>Linderina</taxon>
    </lineage>
</organism>
<accession>A0A1Y1VZ54</accession>
<evidence type="ECO:0000313" key="3">
    <source>
        <dbReference type="Proteomes" id="UP000193922"/>
    </source>
</evidence>
<dbReference type="OrthoDB" id="5541310at2759"/>
<keyword evidence="1" id="KW-0472">Membrane</keyword>
<name>A0A1Y1VZ54_9FUNG</name>